<feature type="transmembrane region" description="Helical" evidence="6">
    <location>
        <begin position="12"/>
        <end position="34"/>
    </location>
</feature>
<evidence type="ECO:0000256" key="1">
    <source>
        <dbReference type="ARBA" id="ARBA00004370"/>
    </source>
</evidence>
<dbReference type="FunFam" id="1.10.287.950:FF:000001">
    <property type="entry name" value="Methyl-accepting chemotaxis sensory transducer"/>
    <property type="match status" value="1"/>
</dbReference>
<reference evidence="10" key="1">
    <citation type="submission" date="2014-09" db="EMBL/GenBank/DDBJ databases">
        <authorList>
            <person name="Hjerde E."/>
        </authorList>
    </citation>
    <scope>NUCLEOTIDE SEQUENCE [LARGE SCALE GENOMIC DNA]</scope>
    <source>
        <strain evidence="10">06/09/139</strain>
    </source>
</reference>
<dbReference type="PATRIC" id="fig|80852.17.peg.3163"/>
<accession>A0A090K022</accession>
<protein>
    <submittedName>
        <fullName evidence="9">Methyl-accepting chemotaxis protein</fullName>
    </submittedName>
</protein>
<comment type="subcellular location">
    <subcellularLocation>
        <location evidence="1">Membrane</location>
    </subcellularLocation>
</comment>
<feature type="domain" description="Methyl-accepting transducer" evidence="7">
    <location>
        <begin position="264"/>
        <end position="500"/>
    </location>
</feature>
<dbReference type="EMBL" id="LN554847">
    <property type="protein sequence ID" value="CED57048.1"/>
    <property type="molecule type" value="Genomic_DNA"/>
</dbReference>
<dbReference type="STRING" id="80852.AWOD_II_0403"/>
<dbReference type="PANTHER" id="PTHR32089:SF112">
    <property type="entry name" value="LYSOZYME-LIKE PROTEIN-RELATED"/>
    <property type="match status" value="1"/>
</dbReference>
<dbReference type="CDD" id="cd06225">
    <property type="entry name" value="HAMP"/>
    <property type="match status" value="1"/>
</dbReference>
<dbReference type="InterPro" id="IPR003660">
    <property type="entry name" value="HAMP_dom"/>
</dbReference>
<dbReference type="SUPFAM" id="SSF58104">
    <property type="entry name" value="Methyl-accepting chemotaxis protein (MCP) signaling domain"/>
    <property type="match status" value="1"/>
</dbReference>
<dbReference type="Proteomes" id="UP000032427">
    <property type="component" value="Chromosome 2"/>
</dbReference>
<dbReference type="PROSITE" id="PS50111">
    <property type="entry name" value="CHEMOTAXIS_TRANSDUC_2"/>
    <property type="match status" value="1"/>
</dbReference>
<gene>
    <name evidence="9" type="ORF">AWOD_II_0403</name>
</gene>
<dbReference type="Pfam" id="PF00015">
    <property type="entry name" value="MCPsignal"/>
    <property type="match status" value="1"/>
</dbReference>
<keyword evidence="10" id="KW-1185">Reference proteome</keyword>
<dbReference type="HOGENOM" id="CLU_000445_107_27_6"/>
<feature type="transmembrane region" description="Helical" evidence="6">
    <location>
        <begin position="184"/>
        <end position="203"/>
    </location>
</feature>
<feature type="coiled-coil region" evidence="5">
    <location>
        <begin position="135"/>
        <end position="162"/>
    </location>
</feature>
<dbReference type="Gene3D" id="1.10.287.950">
    <property type="entry name" value="Methyl-accepting chemotaxis protein"/>
    <property type="match status" value="1"/>
</dbReference>
<proteinExistence type="inferred from homology"/>
<name>A0A090K022_9GAMM</name>
<dbReference type="SMART" id="SM00283">
    <property type="entry name" value="MA"/>
    <property type="match status" value="1"/>
</dbReference>
<dbReference type="KEGG" id="awd:AWOD_II_0403"/>
<evidence type="ECO:0000259" key="8">
    <source>
        <dbReference type="PROSITE" id="PS50885"/>
    </source>
</evidence>
<evidence type="ECO:0000256" key="5">
    <source>
        <dbReference type="SAM" id="Coils"/>
    </source>
</evidence>
<feature type="domain" description="HAMP" evidence="8">
    <location>
        <begin position="205"/>
        <end position="259"/>
    </location>
</feature>
<evidence type="ECO:0000313" key="9">
    <source>
        <dbReference type="EMBL" id="CED57048.1"/>
    </source>
</evidence>
<dbReference type="AlphaFoldDB" id="A0A090K022"/>
<keyword evidence="6" id="KW-0812">Transmembrane</keyword>
<dbReference type="PANTHER" id="PTHR32089">
    <property type="entry name" value="METHYL-ACCEPTING CHEMOTAXIS PROTEIN MCPB"/>
    <property type="match status" value="1"/>
</dbReference>
<evidence type="ECO:0000259" key="7">
    <source>
        <dbReference type="PROSITE" id="PS50111"/>
    </source>
</evidence>
<dbReference type="GO" id="GO:0016020">
    <property type="term" value="C:membrane"/>
    <property type="evidence" value="ECO:0007669"/>
    <property type="project" value="UniProtKB-SubCell"/>
</dbReference>
<dbReference type="OrthoDB" id="49457at2"/>
<organism evidence="9 10">
    <name type="scientific">Aliivibrio wodanis</name>
    <dbReference type="NCBI Taxonomy" id="80852"/>
    <lineage>
        <taxon>Bacteria</taxon>
        <taxon>Pseudomonadati</taxon>
        <taxon>Pseudomonadota</taxon>
        <taxon>Gammaproteobacteria</taxon>
        <taxon>Vibrionales</taxon>
        <taxon>Vibrionaceae</taxon>
        <taxon>Aliivibrio</taxon>
    </lineage>
</organism>
<keyword evidence="6" id="KW-0472">Membrane</keyword>
<evidence type="ECO:0000256" key="6">
    <source>
        <dbReference type="SAM" id="Phobius"/>
    </source>
</evidence>
<evidence type="ECO:0000256" key="4">
    <source>
        <dbReference type="PROSITE-ProRule" id="PRU00284"/>
    </source>
</evidence>
<keyword evidence="6" id="KW-1133">Transmembrane helix</keyword>
<dbReference type="GO" id="GO:0007165">
    <property type="term" value="P:signal transduction"/>
    <property type="evidence" value="ECO:0007669"/>
    <property type="project" value="UniProtKB-KW"/>
</dbReference>
<keyword evidence="5" id="KW-0175">Coiled coil</keyword>
<dbReference type="InterPro" id="IPR004089">
    <property type="entry name" value="MCPsignal_dom"/>
</dbReference>
<evidence type="ECO:0000313" key="10">
    <source>
        <dbReference type="Proteomes" id="UP000032427"/>
    </source>
</evidence>
<sequence>MFSLTIKQKIIALTFMSFIGFASILYIAGSALAMNSHQVANIQAIYYPVMNSSAINEVQLDQLSERFNLAVTIGDEELLEMNRQTFESILNTFKYQVDLQPSLSNEIQHSNRLTSQYFELAYRIALGMIEEELSLKEASALASESNQLLDELKQSLKSFSDQRQMEFEISVTQMAEENKQAHNLMRAAGALALFIIVIAGFKIGRDIKISLNRITFKMKDIAEGEGDLTGRITHKTKDELFDLVYWFNTFVEKLQSNVSQTKTNINQLSNVSGTLVTASETTKELSNKQYQAIEDVTLSLKELFTSVKEISHNASDASSAANSANKEAKKGEAQVQNTIQSVHDLTEEVHNASEVIKQLNIYTHDASSILDSISSIAEQTNLLALNAAIESARAGEQGRGFAVVADEVRTLASRTQSSTQEIHRVLEQLQTQATKAVSIISNSGEKAELCVQQSKIAELSLQSITSEVNQITQRNEMIATATEEQELTSHQIQGYVAEIRNMAEGTATNVSNVDSVSHDIESITSSLTELTNQFKVS</sequence>
<evidence type="ECO:0000256" key="3">
    <source>
        <dbReference type="ARBA" id="ARBA00029447"/>
    </source>
</evidence>
<dbReference type="PROSITE" id="PS50885">
    <property type="entry name" value="HAMP"/>
    <property type="match status" value="1"/>
</dbReference>
<dbReference type="GO" id="GO:0006935">
    <property type="term" value="P:chemotaxis"/>
    <property type="evidence" value="ECO:0007669"/>
    <property type="project" value="UniProtKB-ARBA"/>
</dbReference>
<comment type="similarity">
    <text evidence="3">Belongs to the methyl-accepting chemotaxis (MCP) protein family.</text>
</comment>
<keyword evidence="2 4" id="KW-0807">Transducer</keyword>
<evidence type="ECO:0000256" key="2">
    <source>
        <dbReference type="ARBA" id="ARBA00023224"/>
    </source>
</evidence>